<proteinExistence type="predicted"/>
<name>A0AAN6W6K5_9PEZI</name>
<evidence type="ECO:0000313" key="2">
    <source>
        <dbReference type="EMBL" id="KAK4175933.1"/>
    </source>
</evidence>
<dbReference type="Proteomes" id="UP001302321">
    <property type="component" value="Unassembled WGS sequence"/>
</dbReference>
<gene>
    <name evidence="2" type="ORF">QBC36DRAFT_16862</name>
</gene>
<accession>A0AAN6W6K5</accession>
<reference evidence="2" key="2">
    <citation type="submission" date="2023-05" db="EMBL/GenBank/DDBJ databases">
        <authorList>
            <consortium name="Lawrence Berkeley National Laboratory"/>
            <person name="Steindorff A."/>
            <person name="Hensen N."/>
            <person name="Bonometti L."/>
            <person name="Westerberg I."/>
            <person name="Brannstrom I.O."/>
            <person name="Guillou S."/>
            <person name="Cros-Aarteil S."/>
            <person name="Calhoun S."/>
            <person name="Haridas S."/>
            <person name="Kuo A."/>
            <person name="Mondo S."/>
            <person name="Pangilinan J."/>
            <person name="Riley R."/>
            <person name="Labutti K."/>
            <person name="Andreopoulos B."/>
            <person name="Lipzen A."/>
            <person name="Chen C."/>
            <person name="Yanf M."/>
            <person name="Daum C."/>
            <person name="Ng V."/>
            <person name="Clum A."/>
            <person name="Ohm R."/>
            <person name="Martin F."/>
            <person name="Silar P."/>
            <person name="Natvig D."/>
            <person name="Lalanne C."/>
            <person name="Gautier V."/>
            <person name="Ament-Velasquez S.L."/>
            <person name="Kruys A."/>
            <person name="Hutchinson M.I."/>
            <person name="Powell A.J."/>
            <person name="Barry K."/>
            <person name="Miller A.N."/>
            <person name="Grigoriev I.V."/>
            <person name="Debuchy R."/>
            <person name="Gladieux P."/>
            <person name="Thoren M.H."/>
            <person name="Johannesson H."/>
        </authorList>
    </citation>
    <scope>NUCLEOTIDE SEQUENCE</scope>
    <source>
        <strain evidence="2">CBS 892.96</strain>
    </source>
</reference>
<dbReference type="EMBL" id="MU866215">
    <property type="protein sequence ID" value="KAK4175933.1"/>
    <property type="molecule type" value="Genomic_DNA"/>
</dbReference>
<feature type="chain" id="PRO_5042899135" evidence="1">
    <location>
        <begin position="25"/>
        <end position="86"/>
    </location>
</feature>
<comment type="caution">
    <text evidence="2">The sequence shown here is derived from an EMBL/GenBank/DDBJ whole genome shotgun (WGS) entry which is preliminary data.</text>
</comment>
<sequence>MHTVMLRTISLAFTWLGLLSPASAEDVPSTSGFLRRGGTVAIVMGDYLCIDGREILHLSNGKNSTDTKPSHPLTNTLSISLSASWT</sequence>
<dbReference type="AlphaFoldDB" id="A0AAN6W6K5"/>
<feature type="signal peptide" evidence="1">
    <location>
        <begin position="1"/>
        <end position="24"/>
    </location>
</feature>
<evidence type="ECO:0000313" key="3">
    <source>
        <dbReference type="Proteomes" id="UP001302321"/>
    </source>
</evidence>
<keyword evidence="1" id="KW-0732">Signal</keyword>
<organism evidence="2 3">
    <name type="scientific">Triangularia setosa</name>
    <dbReference type="NCBI Taxonomy" id="2587417"/>
    <lineage>
        <taxon>Eukaryota</taxon>
        <taxon>Fungi</taxon>
        <taxon>Dikarya</taxon>
        <taxon>Ascomycota</taxon>
        <taxon>Pezizomycotina</taxon>
        <taxon>Sordariomycetes</taxon>
        <taxon>Sordariomycetidae</taxon>
        <taxon>Sordariales</taxon>
        <taxon>Podosporaceae</taxon>
        <taxon>Triangularia</taxon>
    </lineage>
</organism>
<keyword evidence="3" id="KW-1185">Reference proteome</keyword>
<protein>
    <submittedName>
        <fullName evidence="2">Uncharacterized protein</fullName>
    </submittedName>
</protein>
<reference evidence="2" key="1">
    <citation type="journal article" date="2023" name="Mol. Phylogenet. Evol.">
        <title>Genome-scale phylogeny and comparative genomics of the fungal order Sordariales.</title>
        <authorList>
            <person name="Hensen N."/>
            <person name="Bonometti L."/>
            <person name="Westerberg I."/>
            <person name="Brannstrom I.O."/>
            <person name="Guillou S."/>
            <person name="Cros-Aarteil S."/>
            <person name="Calhoun S."/>
            <person name="Haridas S."/>
            <person name="Kuo A."/>
            <person name="Mondo S."/>
            <person name="Pangilinan J."/>
            <person name="Riley R."/>
            <person name="LaButti K."/>
            <person name="Andreopoulos B."/>
            <person name="Lipzen A."/>
            <person name="Chen C."/>
            <person name="Yan M."/>
            <person name="Daum C."/>
            <person name="Ng V."/>
            <person name="Clum A."/>
            <person name="Steindorff A."/>
            <person name="Ohm R.A."/>
            <person name="Martin F."/>
            <person name="Silar P."/>
            <person name="Natvig D.O."/>
            <person name="Lalanne C."/>
            <person name="Gautier V."/>
            <person name="Ament-Velasquez S.L."/>
            <person name="Kruys A."/>
            <person name="Hutchinson M.I."/>
            <person name="Powell A.J."/>
            <person name="Barry K."/>
            <person name="Miller A.N."/>
            <person name="Grigoriev I.V."/>
            <person name="Debuchy R."/>
            <person name="Gladieux P."/>
            <person name="Hiltunen Thoren M."/>
            <person name="Johannesson H."/>
        </authorList>
    </citation>
    <scope>NUCLEOTIDE SEQUENCE</scope>
    <source>
        <strain evidence="2">CBS 892.96</strain>
    </source>
</reference>
<evidence type="ECO:0000256" key="1">
    <source>
        <dbReference type="SAM" id="SignalP"/>
    </source>
</evidence>